<dbReference type="EMBL" id="JBHSAB010000024">
    <property type="protein sequence ID" value="MFC3909537.1"/>
    <property type="molecule type" value="Genomic_DNA"/>
</dbReference>
<dbReference type="InterPro" id="IPR000905">
    <property type="entry name" value="Gcp-like_dom"/>
</dbReference>
<dbReference type="InterPro" id="IPR022496">
    <property type="entry name" value="T6A_TsaB"/>
</dbReference>
<organism evidence="5 6">
    <name type="scientific">Legionella dresdenensis</name>
    <dbReference type="NCBI Taxonomy" id="450200"/>
    <lineage>
        <taxon>Bacteria</taxon>
        <taxon>Pseudomonadati</taxon>
        <taxon>Pseudomonadota</taxon>
        <taxon>Gammaproteobacteria</taxon>
        <taxon>Legionellales</taxon>
        <taxon>Legionellaceae</taxon>
        <taxon>Legionella</taxon>
    </lineage>
</organism>
<evidence type="ECO:0000259" key="4">
    <source>
        <dbReference type="Pfam" id="PF00814"/>
    </source>
</evidence>
<feature type="domain" description="Gcp-like" evidence="4">
    <location>
        <begin position="30"/>
        <end position="125"/>
    </location>
</feature>
<comment type="caution">
    <text evidence="5">The sequence shown here is derived from an EMBL/GenBank/DDBJ whole genome shotgun (WGS) entry which is preliminary data.</text>
</comment>
<keyword evidence="6" id="KW-1185">Reference proteome</keyword>
<name>A0ABV8CHF8_9GAMM</name>
<accession>A0ABV8CHF8</accession>
<evidence type="ECO:0000313" key="5">
    <source>
        <dbReference type="EMBL" id="MFC3909537.1"/>
    </source>
</evidence>
<keyword evidence="5" id="KW-0808">Transferase</keyword>
<protein>
    <recommendedName>
        <fullName evidence="2">tRNA threonylcarbamoyladenosine biosynthesis protein TsaB</fullName>
    </recommendedName>
    <alternativeName>
        <fullName evidence="3">t(6)A37 threonylcarbamoyladenosine biosynthesis protein TsaB</fullName>
    </alternativeName>
</protein>
<gene>
    <name evidence="5" type="primary">tsaB</name>
    <name evidence="5" type="ORF">ACFORL_10695</name>
</gene>
<keyword evidence="5" id="KW-0012">Acyltransferase</keyword>
<reference evidence="6" key="1">
    <citation type="journal article" date="2019" name="Int. J. Syst. Evol. Microbiol.">
        <title>The Global Catalogue of Microorganisms (GCM) 10K type strain sequencing project: providing services to taxonomists for standard genome sequencing and annotation.</title>
        <authorList>
            <consortium name="The Broad Institute Genomics Platform"/>
            <consortium name="The Broad Institute Genome Sequencing Center for Infectious Disease"/>
            <person name="Wu L."/>
            <person name="Ma J."/>
        </authorList>
    </citation>
    <scope>NUCLEOTIDE SEQUENCE [LARGE SCALE GENOMIC DNA]</scope>
    <source>
        <strain evidence="6">CCUG 59858</strain>
    </source>
</reference>
<evidence type="ECO:0000313" key="6">
    <source>
        <dbReference type="Proteomes" id="UP001595758"/>
    </source>
</evidence>
<sequence>MNLLAIDCSTERATVALTINGVGTRLEQPAQRQHAQLLLPMVEQLLADAGLLLNQLDGIVFGRGPGSFTGLRIACSMAKGLGYAHDLPLYPVSTLTAIAYAAQQDEASYPILAMIDARMNQLYWACFDHQLYSEQELVSNADAISVPGEGPIIVAGVNYNLYRESFTADLLGRMIIEKTIYPDAADMLQLVSGGKIQPVSAGDALPVYIRNQITQGEARG</sequence>
<evidence type="ECO:0000256" key="2">
    <source>
        <dbReference type="ARBA" id="ARBA00019012"/>
    </source>
</evidence>
<proteinExistence type="inferred from homology"/>
<comment type="similarity">
    <text evidence="1">Belongs to the KAE1 / TsaD family. TsaB subfamily.</text>
</comment>
<evidence type="ECO:0000256" key="3">
    <source>
        <dbReference type="ARBA" id="ARBA00032446"/>
    </source>
</evidence>
<dbReference type="CDD" id="cd24032">
    <property type="entry name" value="ASKHA_NBD_TsaB"/>
    <property type="match status" value="1"/>
</dbReference>
<dbReference type="SUPFAM" id="SSF53067">
    <property type="entry name" value="Actin-like ATPase domain"/>
    <property type="match status" value="2"/>
</dbReference>
<dbReference type="NCBIfam" id="TIGR03725">
    <property type="entry name" value="T6A_YeaZ"/>
    <property type="match status" value="1"/>
</dbReference>
<dbReference type="Gene3D" id="3.30.420.40">
    <property type="match status" value="2"/>
</dbReference>
<dbReference type="InterPro" id="IPR043129">
    <property type="entry name" value="ATPase_NBD"/>
</dbReference>
<dbReference type="Proteomes" id="UP001595758">
    <property type="component" value="Unassembled WGS sequence"/>
</dbReference>
<evidence type="ECO:0000256" key="1">
    <source>
        <dbReference type="ARBA" id="ARBA00010493"/>
    </source>
</evidence>
<dbReference type="RefSeq" id="WP_382343847.1">
    <property type="nucleotide sequence ID" value="NZ_JBHSAB010000024.1"/>
</dbReference>
<dbReference type="PANTHER" id="PTHR11735">
    <property type="entry name" value="TRNA N6-ADENOSINE THREONYLCARBAMOYLTRANSFERASE"/>
    <property type="match status" value="1"/>
</dbReference>
<dbReference type="PANTHER" id="PTHR11735:SF11">
    <property type="entry name" value="TRNA THREONYLCARBAMOYLADENOSINE BIOSYNTHESIS PROTEIN TSAB"/>
    <property type="match status" value="1"/>
</dbReference>
<dbReference type="GO" id="GO:0061711">
    <property type="term" value="F:tRNA N(6)-L-threonylcarbamoyladenine synthase activity"/>
    <property type="evidence" value="ECO:0007669"/>
    <property type="project" value="UniProtKB-EC"/>
</dbReference>
<dbReference type="Pfam" id="PF00814">
    <property type="entry name" value="TsaD"/>
    <property type="match status" value="1"/>
</dbReference>